<feature type="chain" id="PRO_5016571410" evidence="1">
    <location>
        <begin position="18"/>
        <end position="202"/>
    </location>
</feature>
<dbReference type="PANTHER" id="PTHR42804:SF1">
    <property type="entry name" value="ALDEHYDE DEHYDROGENASE-RELATED"/>
    <property type="match status" value="1"/>
</dbReference>
<dbReference type="InterPro" id="IPR015590">
    <property type="entry name" value="Aldehyde_DH_dom"/>
</dbReference>
<dbReference type="VEuPathDB" id="FungiDB:M747DRAFT_319888"/>
<dbReference type="InterPro" id="IPR016161">
    <property type="entry name" value="Ald_DH/histidinol_DH"/>
</dbReference>
<evidence type="ECO:0000259" key="2">
    <source>
        <dbReference type="Pfam" id="PF00171"/>
    </source>
</evidence>
<dbReference type="Gene3D" id="3.40.309.10">
    <property type="entry name" value="Aldehyde Dehydrogenase, Chain A, domain 2"/>
    <property type="match status" value="1"/>
</dbReference>
<evidence type="ECO:0000313" key="4">
    <source>
        <dbReference type="Proteomes" id="UP000253845"/>
    </source>
</evidence>
<proteinExistence type="predicted"/>
<organism evidence="3 4">
    <name type="scientific">Aspergillus niger ATCC 13496</name>
    <dbReference type="NCBI Taxonomy" id="1353008"/>
    <lineage>
        <taxon>Eukaryota</taxon>
        <taxon>Fungi</taxon>
        <taxon>Dikarya</taxon>
        <taxon>Ascomycota</taxon>
        <taxon>Pezizomycotina</taxon>
        <taxon>Eurotiomycetes</taxon>
        <taxon>Eurotiomycetidae</taxon>
        <taxon>Eurotiales</taxon>
        <taxon>Aspergillaceae</taxon>
        <taxon>Aspergillus</taxon>
        <taxon>Aspergillus subgen. Circumdati</taxon>
    </lineage>
</organism>
<dbReference type="PANTHER" id="PTHR42804">
    <property type="entry name" value="ALDEHYDE DEHYDROGENASE"/>
    <property type="match status" value="1"/>
</dbReference>
<dbReference type="GO" id="GO:0016620">
    <property type="term" value="F:oxidoreductase activity, acting on the aldehyde or oxo group of donors, NAD or NADP as acceptor"/>
    <property type="evidence" value="ECO:0007669"/>
    <property type="project" value="InterPro"/>
</dbReference>
<accession>A0A370BEQ2</accession>
<feature type="domain" description="Aldehyde dehydrogenase" evidence="2">
    <location>
        <begin position="20"/>
        <end position="190"/>
    </location>
</feature>
<name>A0A370BEQ2_ASPNG</name>
<keyword evidence="1" id="KW-0732">Signal</keyword>
<gene>
    <name evidence="3" type="ORF">M747DRAFT_319888</name>
</gene>
<protein>
    <submittedName>
        <fullName evidence="3">Aldedh-domain-containing protein</fullName>
    </submittedName>
</protein>
<sequence>MHTFLISICANVVQASAANSNLEGVIFELGAQFRQICFAATRVIIQEDIAEKFATGLKARFEMFKNNMGNPLAKATFLRPLVDKVQTERIRAFSEQGREDGVKFITGGESNDNFVEPTIKKNPPLEYAVWKGEIFDPALGTKTFRSEGEAIRLANNTNYGLSACVYTSDIARALKVSDCLESGALAINYSYFPAITVSKKRE</sequence>
<dbReference type="Proteomes" id="UP000253845">
    <property type="component" value="Unassembled WGS sequence"/>
</dbReference>
<dbReference type="Pfam" id="PF00171">
    <property type="entry name" value="Aldedh"/>
    <property type="match status" value="1"/>
</dbReference>
<evidence type="ECO:0000313" key="3">
    <source>
        <dbReference type="EMBL" id="RDH14014.1"/>
    </source>
</evidence>
<dbReference type="AlphaFoldDB" id="A0A370BEQ2"/>
<dbReference type="SUPFAM" id="SSF53720">
    <property type="entry name" value="ALDH-like"/>
    <property type="match status" value="1"/>
</dbReference>
<feature type="signal peptide" evidence="1">
    <location>
        <begin position="1"/>
        <end position="17"/>
    </location>
</feature>
<dbReference type="EMBL" id="KZ851989">
    <property type="protein sequence ID" value="RDH14014.1"/>
    <property type="molecule type" value="Genomic_DNA"/>
</dbReference>
<dbReference type="InterPro" id="IPR016163">
    <property type="entry name" value="Ald_DH_C"/>
</dbReference>
<evidence type="ECO:0000256" key="1">
    <source>
        <dbReference type="SAM" id="SignalP"/>
    </source>
</evidence>
<reference evidence="3 4" key="1">
    <citation type="submission" date="2018-07" db="EMBL/GenBank/DDBJ databases">
        <title>Section-level genome sequencing of Aspergillus section Nigri to investigate inter- and intra-species variation.</title>
        <authorList>
            <consortium name="DOE Joint Genome Institute"/>
            <person name="Vesth T.C."/>
            <person name="Nybo J.L."/>
            <person name="Theobald S."/>
            <person name="Frisvad J.C."/>
            <person name="Larsen T.O."/>
            <person name="Nielsen K.F."/>
            <person name="Hoof J.B."/>
            <person name="Brandl J."/>
            <person name="Salamov A."/>
            <person name="Riley R."/>
            <person name="Gladden J.M."/>
            <person name="Phatale P."/>
            <person name="Nielsen M.T."/>
            <person name="Lyhne E.K."/>
            <person name="Kogle M.E."/>
            <person name="Strasser K."/>
            <person name="McDonnell E."/>
            <person name="Barry K."/>
            <person name="Clum A."/>
            <person name="Chen C."/>
            <person name="Nolan M."/>
            <person name="Sandor L."/>
            <person name="Kuo A."/>
            <person name="Lipzen A."/>
            <person name="Hainaut M."/>
            <person name="Drula E."/>
            <person name="Tsang A."/>
            <person name="Magnuson J.K."/>
            <person name="Henrissat B."/>
            <person name="Wiebenga A."/>
            <person name="Simmons B.A."/>
            <person name="Makela M.R."/>
            <person name="De vries R.P."/>
            <person name="Grigoriev I.V."/>
            <person name="Mortensen U.H."/>
            <person name="Baker S.E."/>
            <person name="Andersen M.R."/>
        </authorList>
    </citation>
    <scope>NUCLEOTIDE SEQUENCE [LARGE SCALE GENOMIC DNA]</scope>
    <source>
        <strain evidence="3 4">ATCC 13496</strain>
    </source>
</reference>